<keyword evidence="9" id="KW-1185">Reference proteome</keyword>
<dbReference type="SMART" id="SM01417">
    <property type="entry name" value="Solute_trans_a"/>
    <property type="match status" value="1"/>
</dbReference>
<dbReference type="GO" id="GO:0016020">
    <property type="term" value="C:membrane"/>
    <property type="evidence" value="ECO:0007669"/>
    <property type="project" value="UniProtKB-SubCell"/>
</dbReference>
<keyword evidence="3 7" id="KW-1133">Transmembrane helix</keyword>
<dbReference type="Pfam" id="PF03619">
    <property type="entry name" value="Solute_trans_a"/>
    <property type="match status" value="1"/>
</dbReference>
<feature type="compositionally biased region" description="Basic and acidic residues" evidence="6">
    <location>
        <begin position="510"/>
        <end position="528"/>
    </location>
</feature>
<feature type="compositionally biased region" description="Basic and acidic residues" evidence="6">
    <location>
        <begin position="1275"/>
        <end position="1289"/>
    </location>
</feature>
<feature type="compositionally biased region" description="Polar residues" evidence="6">
    <location>
        <begin position="1043"/>
        <end position="1058"/>
    </location>
</feature>
<feature type="region of interest" description="Disordered" evidence="6">
    <location>
        <begin position="1210"/>
        <end position="1335"/>
    </location>
</feature>
<feature type="compositionally biased region" description="Basic residues" evidence="6">
    <location>
        <begin position="475"/>
        <end position="489"/>
    </location>
</feature>
<proteinExistence type="predicted"/>
<evidence type="ECO:0000256" key="6">
    <source>
        <dbReference type="SAM" id="MobiDB-lite"/>
    </source>
</evidence>
<feature type="compositionally biased region" description="Acidic residues" evidence="6">
    <location>
        <begin position="572"/>
        <end position="585"/>
    </location>
</feature>
<feature type="compositionally biased region" description="Low complexity" evidence="6">
    <location>
        <begin position="357"/>
        <end position="371"/>
    </location>
</feature>
<feature type="region of interest" description="Disordered" evidence="6">
    <location>
        <begin position="1146"/>
        <end position="1193"/>
    </location>
</feature>
<dbReference type="InterPro" id="IPR005178">
    <property type="entry name" value="Ostalpha/TMEM184C"/>
</dbReference>
<feature type="region of interest" description="Disordered" evidence="6">
    <location>
        <begin position="256"/>
        <end position="399"/>
    </location>
</feature>
<feature type="compositionally biased region" description="Basic and acidic residues" evidence="6">
    <location>
        <begin position="1061"/>
        <end position="1073"/>
    </location>
</feature>
<feature type="coiled-coil region" evidence="5">
    <location>
        <begin position="862"/>
        <end position="889"/>
    </location>
</feature>
<dbReference type="OrthoDB" id="5348404at2759"/>
<evidence type="ECO:0008006" key="10">
    <source>
        <dbReference type="Google" id="ProtNLM"/>
    </source>
</evidence>
<comment type="subcellular location">
    <subcellularLocation>
        <location evidence="1">Membrane</location>
        <topology evidence="1">Multi-pass membrane protein</topology>
    </subcellularLocation>
</comment>
<feature type="region of interest" description="Disordered" evidence="6">
    <location>
        <begin position="896"/>
        <end position="1029"/>
    </location>
</feature>
<feature type="region of interest" description="Disordered" evidence="6">
    <location>
        <begin position="1043"/>
        <end position="1103"/>
    </location>
</feature>
<evidence type="ECO:0000256" key="7">
    <source>
        <dbReference type="SAM" id="Phobius"/>
    </source>
</evidence>
<feature type="compositionally biased region" description="Basic and acidic residues" evidence="6">
    <location>
        <begin position="388"/>
        <end position="399"/>
    </location>
</feature>
<feature type="compositionally biased region" description="Acidic residues" evidence="6">
    <location>
        <begin position="553"/>
        <end position="562"/>
    </location>
</feature>
<feature type="compositionally biased region" description="Polar residues" evidence="6">
    <location>
        <begin position="265"/>
        <end position="279"/>
    </location>
</feature>
<evidence type="ECO:0000256" key="2">
    <source>
        <dbReference type="ARBA" id="ARBA00022692"/>
    </source>
</evidence>
<feature type="compositionally biased region" description="Gly residues" evidence="6">
    <location>
        <begin position="1221"/>
        <end position="1231"/>
    </location>
</feature>
<dbReference type="PANTHER" id="PTHR23423">
    <property type="entry name" value="ORGANIC SOLUTE TRANSPORTER-RELATED"/>
    <property type="match status" value="1"/>
</dbReference>
<evidence type="ECO:0000313" key="9">
    <source>
        <dbReference type="Proteomes" id="UP000807716"/>
    </source>
</evidence>
<feature type="compositionally biased region" description="Acidic residues" evidence="6">
    <location>
        <begin position="494"/>
        <end position="509"/>
    </location>
</feature>
<evidence type="ECO:0000256" key="5">
    <source>
        <dbReference type="SAM" id="Coils"/>
    </source>
</evidence>
<dbReference type="EMBL" id="JAAAJB010000019">
    <property type="protein sequence ID" value="KAG0269735.1"/>
    <property type="molecule type" value="Genomic_DNA"/>
</dbReference>
<feature type="compositionally biased region" description="Basic and acidic residues" evidence="6">
    <location>
        <begin position="462"/>
        <end position="474"/>
    </location>
</feature>
<name>A0A9P6QMA6_9FUNG</name>
<feature type="compositionally biased region" description="Low complexity" evidence="6">
    <location>
        <begin position="954"/>
        <end position="985"/>
    </location>
</feature>
<feature type="compositionally biased region" description="Basic and acidic residues" evidence="6">
    <location>
        <begin position="693"/>
        <end position="704"/>
    </location>
</feature>
<feature type="transmembrane region" description="Helical" evidence="7">
    <location>
        <begin position="59"/>
        <end position="77"/>
    </location>
</feature>
<accession>A0A9P6QMA6</accession>
<keyword evidence="2 7" id="KW-0812">Transmembrane</keyword>
<feature type="transmembrane region" description="Helical" evidence="7">
    <location>
        <begin position="189"/>
        <end position="209"/>
    </location>
</feature>
<feature type="compositionally biased region" description="Polar residues" evidence="6">
    <location>
        <begin position="588"/>
        <end position="597"/>
    </location>
</feature>
<evidence type="ECO:0000256" key="4">
    <source>
        <dbReference type="ARBA" id="ARBA00023136"/>
    </source>
</evidence>
<feature type="compositionally biased region" description="Basic and acidic residues" evidence="6">
    <location>
        <begin position="1082"/>
        <end position="1092"/>
    </location>
</feature>
<feature type="transmembrane region" description="Helical" evidence="7">
    <location>
        <begin position="25"/>
        <end position="47"/>
    </location>
</feature>
<feature type="compositionally biased region" description="Basic and acidic residues" evidence="6">
    <location>
        <begin position="1296"/>
        <end position="1331"/>
    </location>
</feature>
<keyword evidence="4 7" id="KW-0472">Membrane</keyword>
<sequence length="1402" mass="159094">MAIATSFILIYRHCQYYTNPNQQRYIVRILLMVPIYATTSWFSYVYVRESVYYESIRTLYEAFVVASFFILMLQYLGSTLADQKRVLKTHQRTKRWLFPLCCMKYNPSRLHFLQFMKWGILQYVPLKVFTTFLAIVLEAQGTYCEESWSPKFGHVWVLIIDFTSVSVSTYFLIMFYVTIHKDLKKYQPLLKFLAIKLMVTIEGLVYFNVIKESQYWTTSNIATGLNAFIIDIEMFGFALLHLKAFSYKPYVPRKPIPPKDKSPLGNGNDQDPSSISLSRLGSMENIDLEKNDPRSTATTADPGTRRERRQEASMSSQRQDPPYQKYPDLSSPKTATVASTANTGKPAGYKSRRATSRSRSSNTNTNTNTKNSTKKDERRKDKIVKKSKAPERVPTKAERDALMDYEKTTPVYKGLVDAFNPLDTIREIWYGIRYLYRWSRGLPVDRDHQRLMDLETAFGRLRPEPKVGKKENKDKKGKKDKKKSSKSKKKLSEDGSDDDDEDGDDDDEQRDEKKKNGDRSKNKNKKDMEDSDDDDGSDDGEKKKRRKKKKGDDTDDDGDDSDSEAKSIEDAYTIDDGDSSSESDPDNIRSNPNTPGYATSKAKRQHDLEESPGRSGSGQGGGMTNKERMEEKAKLVVVTTKGIEYLPKEAASRTELAHVPSIKLKPVRKKELLSGLYAAHPHLRTSSGAQQELNRRRDTRDEGRPSSSLSGTRTPEIPMPHPLRELHPRSSLDRDNGLGRGGSDTLGYDPYAAFGTPPFQKSRSNNRHRTQFAHKDIRLSPSSLLPDTSDMADEVNEADDVDTNSSSSMFYHSREASHSDPELHTLTHAASTINYTRHHDQYVEQLERLEKERQLYHFHQQQELWRQHIEQLEQEQLQEQEEAAAAAATLALDGSNGAEVTTEHASVAAATDHSRIPRQAVASPTDPAAPSSASSISPMPDRPPPLPDKDGNSDGHNNNNHPSASSHPDTDPRNAAQQQQPSPQRRAPPRRHSVDSIESGGSIRGGRHDARRRYQSPDEYRRAPPGGEAASFTARKRFYQHLASGQQDQGYLYRSSQRPGDGVREHGNDDRSRSPPSGNYDPRYDRSQRDGDGLGGLPMTRMPYPPIPAAVPHLYHHDHPASYGRPRDDYYDVGSYDLSHDARTMTNRSRYASPPPPPLRLPSSMPSPYGGRGRYGPPPGPPSPETLLPVSRYAPPHLREFEYQQWLEQQHGHGRGRGRGRSPGDGGGSGSGYRRDPSPERYQPRQGGQDPHAPSLDDMPPGMSYDPRPYQPFPNHRDYLPQSSRRDYHSPPPHQQHHDGNIGDRDDKGKAPQRFLEHDLDRRDPHREFSPSRRQYVPYEHVVDMHRYHQDPAVHFQQPLSQQPPPPQLQQQYPIHSHDEYDGPYEEAVIMTRSANNAHADQ</sequence>
<evidence type="ECO:0000313" key="8">
    <source>
        <dbReference type="EMBL" id="KAG0269735.1"/>
    </source>
</evidence>
<feature type="compositionally biased region" description="Low complexity" evidence="6">
    <location>
        <begin position="920"/>
        <end position="939"/>
    </location>
</feature>
<feature type="compositionally biased region" description="Basic and acidic residues" evidence="6">
    <location>
        <begin position="1233"/>
        <end position="1243"/>
    </location>
</feature>
<evidence type="ECO:0000256" key="1">
    <source>
        <dbReference type="ARBA" id="ARBA00004141"/>
    </source>
</evidence>
<feature type="transmembrane region" description="Helical" evidence="7">
    <location>
        <begin position="155"/>
        <end position="177"/>
    </location>
</feature>
<gene>
    <name evidence="8" type="ORF">DFQ27_002404</name>
</gene>
<feature type="compositionally biased region" description="Acidic residues" evidence="6">
    <location>
        <begin position="529"/>
        <end position="538"/>
    </location>
</feature>
<evidence type="ECO:0000256" key="3">
    <source>
        <dbReference type="ARBA" id="ARBA00022989"/>
    </source>
</evidence>
<feature type="compositionally biased region" description="Basic and acidic residues" evidence="6">
    <location>
        <begin position="625"/>
        <end position="634"/>
    </location>
</feature>
<protein>
    <recommendedName>
        <fullName evidence="10">DUF300-domain-containing protein</fullName>
    </recommendedName>
</protein>
<feature type="region of interest" description="Disordered" evidence="6">
    <location>
        <begin position="462"/>
        <end position="765"/>
    </location>
</feature>
<dbReference type="Proteomes" id="UP000807716">
    <property type="component" value="Unassembled WGS sequence"/>
</dbReference>
<comment type="caution">
    <text evidence="8">The sequence shown here is derived from an EMBL/GenBank/DDBJ whole genome shotgun (WGS) entry which is preliminary data.</text>
</comment>
<feature type="compositionally biased region" description="Basic and acidic residues" evidence="6">
    <location>
        <begin position="646"/>
        <end position="656"/>
    </location>
</feature>
<organism evidence="8 9">
    <name type="scientific">Actinomortierella ambigua</name>
    <dbReference type="NCBI Taxonomy" id="1343610"/>
    <lineage>
        <taxon>Eukaryota</taxon>
        <taxon>Fungi</taxon>
        <taxon>Fungi incertae sedis</taxon>
        <taxon>Mucoromycota</taxon>
        <taxon>Mortierellomycotina</taxon>
        <taxon>Mortierellomycetes</taxon>
        <taxon>Mortierellales</taxon>
        <taxon>Mortierellaceae</taxon>
        <taxon>Actinomortierella</taxon>
    </lineage>
</organism>
<feature type="compositionally biased region" description="Polar residues" evidence="6">
    <location>
        <begin position="331"/>
        <end position="343"/>
    </location>
</feature>
<reference evidence="8" key="1">
    <citation type="journal article" date="2020" name="Fungal Divers.">
        <title>Resolving the Mortierellaceae phylogeny through synthesis of multi-gene phylogenetics and phylogenomics.</title>
        <authorList>
            <person name="Vandepol N."/>
            <person name="Liber J."/>
            <person name="Desiro A."/>
            <person name="Na H."/>
            <person name="Kennedy M."/>
            <person name="Barry K."/>
            <person name="Grigoriev I.V."/>
            <person name="Miller A.N."/>
            <person name="O'Donnell K."/>
            <person name="Stajich J.E."/>
            <person name="Bonito G."/>
        </authorList>
    </citation>
    <scope>NUCLEOTIDE SEQUENCE</scope>
    <source>
        <strain evidence="8">BC1065</strain>
    </source>
</reference>
<feature type="compositionally biased region" description="Basic and acidic residues" evidence="6">
    <location>
        <begin position="722"/>
        <end position="737"/>
    </location>
</feature>
<keyword evidence="5" id="KW-0175">Coiled coil</keyword>
<feature type="region of interest" description="Disordered" evidence="6">
    <location>
        <begin position="1355"/>
        <end position="1380"/>
    </location>
</feature>